<dbReference type="SUPFAM" id="SSF159888">
    <property type="entry name" value="YdhG-like"/>
    <property type="match status" value="1"/>
</dbReference>
<dbReference type="RefSeq" id="WP_091654374.1">
    <property type="nucleotide sequence ID" value="NZ_FOVW01000007.1"/>
</dbReference>
<dbReference type="AlphaFoldDB" id="A0A1I5HFA4"/>
<dbReference type="STRING" id="226506.SAMN04488519_10716"/>
<organism evidence="2 3">
    <name type="scientific">Algoriphagus ornithinivorans</name>
    <dbReference type="NCBI Taxonomy" id="226506"/>
    <lineage>
        <taxon>Bacteria</taxon>
        <taxon>Pseudomonadati</taxon>
        <taxon>Bacteroidota</taxon>
        <taxon>Cytophagia</taxon>
        <taxon>Cytophagales</taxon>
        <taxon>Cyclobacteriaceae</taxon>
        <taxon>Algoriphagus</taxon>
    </lineage>
</organism>
<keyword evidence="3" id="KW-1185">Reference proteome</keyword>
<dbReference type="Pfam" id="PF08818">
    <property type="entry name" value="DUF1801"/>
    <property type="match status" value="1"/>
</dbReference>
<evidence type="ECO:0000313" key="2">
    <source>
        <dbReference type="EMBL" id="SFO46952.1"/>
    </source>
</evidence>
<dbReference type="Proteomes" id="UP000199564">
    <property type="component" value="Unassembled WGS sequence"/>
</dbReference>
<sequence length="129" mass="14765">MGPKAENIAEYFSWFSPEIQNQLGQIRKAIKEVLPEATEVISYHMPAFKTTEVLVYYAAMKNHIGFYPTNSAVSEFKEALKPFKTSKGAIQIPYNEKLPLKLIQDMAIFRKEEAKARAEQKLKIKQKLG</sequence>
<evidence type="ECO:0000259" key="1">
    <source>
        <dbReference type="Pfam" id="PF08818"/>
    </source>
</evidence>
<dbReference type="Gene3D" id="3.90.1150.200">
    <property type="match status" value="1"/>
</dbReference>
<dbReference type="EMBL" id="FOVW01000007">
    <property type="protein sequence ID" value="SFO46952.1"/>
    <property type="molecule type" value="Genomic_DNA"/>
</dbReference>
<accession>A0A1I5HFA4</accession>
<name>A0A1I5HFA4_9BACT</name>
<reference evidence="3" key="1">
    <citation type="submission" date="2016-10" db="EMBL/GenBank/DDBJ databases">
        <authorList>
            <person name="Varghese N."/>
            <person name="Submissions S."/>
        </authorList>
    </citation>
    <scope>NUCLEOTIDE SEQUENCE [LARGE SCALE GENOMIC DNA]</scope>
    <source>
        <strain evidence="3">DSM 15282</strain>
    </source>
</reference>
<dbReference type="InterPro" id="IPR014922">
    <property type="entry name" value="YdhG-like"/>
</dbReference>
<gene>
    <name evidence="2" type="ORF">SAMN04488519_10716</name>
</gene>
<protein>
    <submittedName>
        <fullName evidence="2">Uncharacterized conserved protein YdhG, YjbR/CyaY-like superfamily, DUF1801 family</fullName>
    </submittedName>
</protein>
<proteinExistence type="predicted"/>
<feature type="domain" description="YdhG-like" evidence="1">
    <location>
        <begin position="21"/>
        <end position="106"/>
    </location>
</feature>
<evidence type="ECO:0000313" key="3">
    <source>
        <dbReference type="Proteomes" id="UP000199564"/>
    </source>
</evidence>